<dbReference type="Pfam" id="PF19054">
    <property type="entry name" value="DUF5753"/>
    <property type="match status" value="1"/>
</dbReference>
<sequence length="285" mass="31474">MTVSRSHPSALRFLIGHELRSARLRARVSQAAAAQELGCTQPKINNMETGKYQQQPEEAAKLMRLYGADQDQISRIESLVRRADDGTQLAPYSDVLPDWFRTFAGLEALAASQFTYQAMTLTGQLQTEAYAAALLSGGLQIAPLDLPQAIKARMARQRLTSEASPLDLEVVVEEDTLTRLVGGPEVMIEQLRHLLDLTQRPNVKLQVMPKATAVHVGLDGDFTLLSFAEAQSLGYIEYQTGSLYVQDPDQVALYKLIADRLQTLALSADESAQVILEHVDRLQRA</sequence>
<dbReference type="Proteomes" id="UP000031364">
    <property type="component" value="Unassembled WGS sequence"/>
</dbReference>
<dbReference type="EMBL" id="JNFP01000046">
    <property type="protein sequence ID" value="KIA61363.1"/>
    <property type="molecule type" value="Genomic_DNA"/>
</dbReference>
<name>A0ABR4Z833_9NOCA</name>
<dbReference type="InterPro" id="IPR001387">
    <property type="entry name" value="Cro/C1-type_HTH"/>
</dbReference>
<organism evidence="2 3">
    <name type="scientific">Nocardia vulneris</name>
    <dbReference type="NCBI Taxonomy" id="1141657"/>
    <lineage>
        <taxon>Bacteria</taxon>
        <taxon>Bacillati</taxon>
        <taxon>Actinomycetota</taxon>
        <taxon>Actinomycetes</taxon>
        <taxon>Mycobacteriales</taxon>
        <taxon>Nocardiaceae</taxon>
        <taxon>Nocardia</taxon>
    </lineage>
</organism>
<dbReference type="CDD" id="cd00093">
    <property type="entry name" value="HTH_XRE"/>
    <property type="match status" value="1"/>
</dbReference>
<dbReference type="InterPro" id="IPR043917">
    <property type="entry name" value="DUF5753"/>
</dbReference>
<feature type="domain" description="HTH cro/C1-type" evidence="1">
    <location>
        <begin position="19"/>
        <end position="73"/>
    </location>
</feature>
<dbReference type="SUPFAM" id="SSF47413">
    <property type="entry name" value="lambda repressor-like DNA-binding domains"/>
    <property type="match status" value="1"/>
</dbReference>
<evidence type="ECO:0000313" key="3">
    <source>
        <dbReference type="Proteomes" id="UP000031364"/>
    </source>
</evidence>
<dbReference type="Gene3D" id="1.10.260.40">
    <property type="entry name" value="lambda repressor-like DNA-binding domains"/>
    <property type="match status" value="1"/>
</dbReference>
<comment type="caution">
    <text evidence="2">The sequence shown here is derived from an EMBL/GenBank/DDBJ whole genome shotgun (WGS) entry which is preliminary data.</text>
</comment>
<accession>A0ABR4Z833</accession>
<gene>
    <name evidence="2" type="ORF">FG87_31185</name>
</gene>
<evidence type="ECO:0000313" key="2">
    <source>
        <dbReference type="EMBL" id="KIA61363.1"/>
    </source>
</evidence>
<dbReference type="RefSeq" id="WP_043677682.1">
    <property type="nucleotide sequence ID" value="NZ_BDCI01000048.1"/>
</dbReference>
<protein>
    <submittedName>
        <fullName evidence="2">Cro/Cl family transcriptional regulator</fullName>
    </submittedName>
</protein>
<evidence type="ECO:0000259" key="1">
    <source>
        <dbReference type="PROSITE" id="PS50943"/>
    </source>
</evidence>
<proteinExistence type="predicted"/>
<keyword evidence="3" id="KW-1185">Reference proteome</keyword>
<dbReference type="InterPro" id="IPR010982">
    <property type="entry name" value="Lambda_DNA-bd_dom_sf"/>
</dbReference>
<dbReference type="PROSITE" id="PS50943">
    <property type="entry name" value="HTH_CROC1"/>
    <property type="match status" value="1"/>
</dbReference>
<reference evidence="2 3" key="1">
    <citation type="journal article" date="2014" name="Int. J. Syst. Evol. Microbiol.">
        <title>Nocardia vulneris sp. nov., isolated from wounds of human patients in North America.</title>
        <authorList>
            <person name="Lasker B.A."/>
            <person name="Bell M."/>
            <person name="Klenk H.P."/>
            <person name="Sproer C."/>
            <person name="Schumann C."/>
            <person name="Schumann P."/>
            <person name="Brown J.M."/>
        </authorList>
    </citation>
    <scope>NUCLEOTIDE SEQUENCE [LARGE SCALE GENOMIC DNA]</scope>
    <source>
        <strain evidence="2 3">W9851</strain>
    </source>
</reference>
<dbReference type="Pfam" id="PF13560">
    <property type="entry name" value="HTH_31"/>
    <property type="match status" value="1"/>
</dbReference>
<dbReference type="SMART" id="SM00530">
    <property type="entry name" value="HTH_XRE"/>
    <property type="match status" value="1"/>
</dbReference>